<dbReference type="InterPro" id="IPR002937">
    <property type="entry name" value="Amino_oxidase"/>
</dbReference>
<evidence type="ECO:0000256" key="2">
    <source>
        <dbReference type="ARBA" id="ARBA00038825"/>
    </source>
</evidence>
<dbReference type="GO" id="GO:0016491">
    <property type="term" value="F:oxidoreductase activity"/>
    <property type="evidence" value="ECO:0007669"/>
    <property type="project" value="InterPro"/>
</dbReference>
<gene>
    <name evidence="5" type="ORF">FHS49_000811</name>
</gene>
<organism evidence="5 6">
    <name type="scientific">Sphingobium boeckii</name>
    <dbReference type="NCBI Taxonomy" id="1082345"/>
    <lineage>
        <taxon>Bacteria</taxon>
        <taxon>Pseudomonadati</taxon>
        <taxon>Pseudomonadota</taxon>
        <taxon>Alphaproteobacteria</taxon>
        <taxon>Sphingomonadales</taxon>
        <taxon>Sphingomonadaceae</taxon>
        <taxon>Sphingobium</taxon>
    </lineage>
</organism>
<dbReference type="GO" id="GO:0005829">
    <property type="term" value="C:cytosol"/>
    <property type="evidence" value="ECO:0007669"/>
    <property type="project" value="TreeGrafter"/>
</dbReference>
<dbReference type="Pfam" id="PF01593">
    <property type="entry name" value="Amino_oxidase"/>
    <property type="match status" value="1"/>
</dbReference>
<dbReference type="GO" id="GO:0007264">
    <property type="term" value="P:small GTPase-mediated signal transduction"/>
    <property type="evidence" value="ECO:0007669"/>
    <property type="project" value="InterPro"/>
</dbReference>
<dbReference type="SUPFAM" id="SSF51905">
    <property type="entry name" value="FAD/NAD(P)-binding domain"/>
    <property type="match status" value="1"/>
</dbReference>
<evidence type="ECO:0000256" key="3">
    <source>
        <dbReference type="ARBA" id="ARBA00040298"/>
    </source>
</evidence>
<evidence type="ECO:0000256" key="1">
    <source>
        <dbReference type="ARBA" id="ARBA00037217"/>
    </source>
</evidence>
<dbReference type="EMBL" id="JACIJC010000001">
    <property type="protein sequence ID" value="MBB5684820.1"/>
    <property type="molecule type" value="Genomic_DNA"/>
</dbReference>
<dbReference type="PANTHER" id="PTHR10668">
    <property type="entry name" value="PHYTOENE DEHYDROGENASE"/>
    <property type="match status" value="1"/>
</dbReference>
<evidence type="ECO:0000313" key="5">
    <source>
        <dbReference type="EMBL" id="MBB5684820.1"/>
    </source>
</evidence>
<sequence>MAGISDVIVVGAGHNSLTTAAYLAAAGLKVTVFEKNEYPGGGVVSLEKTLPGFKHDLHSTGHIFIQANPLIEKDELGLQAKFGLEYLSAGCYFTSLFPDGTVLQTFSDLDKSCESIAQFSQKDADSYRAFVKKSELLLPMFQMALFNPPMGFGTFAAMLEGTPDGKSMLGDILGSAWDMVHRLFEHDKVRMHYMRWASEGMIGPETNGTGSILYMQGSFCHRYNCKFPKGGSGELSHSLVRCIEHHGGEVVLNAPVKKLLMDGGRATGVELADGSVHRAKRAVVASVHPKLLDAFTDGALDDQTRYGIAGIKFSDYAAVNTHYALNEAPNYKGAEYANDSFAVEAQPATMKEFRQIFDDLRYGEIPAHISVLSICNTNHDPARAPEGKHTLYLYTFMPYALADGGPEKWHEIKEQVADQMLDQLRKITTNMGDDNILGRYVESPRDMEICSPSFQRGDICGVGLFASQFMGRRPTPELGNYTVPGIKDLYLVGPFMHPGGGVIGGGRPVAIKIFQDLGMKVDHLATL</sequence>
<dbReference type="PRINTS" id="PR00891">
    <property type="entry name" value="RABGDIREP"/>
</dbReference>
<protein>
    <recommendedName>
        <fullName evidence="3">Pyridine nucleotide-disulfide oxidoreductase domain-containing protein 2</fullName>
    </recommendedName>
</protein>
<proteinExistence type="predicted"/>
<comment type="caution">
    <text evidence="5">The sequence shown here is derived from an EMBL/GenBank/DDBJ whole genome shotgun (WGS) entry which is preliminary data.</text>
</comment>
<dbReference type="PANTHER" id="PTHR10668:SF103">
    <property type="entry name" value="PYRIDINE NUCLEOTIDE-DISULFIDE OXIDOREDUCTASE DOMAIN-CONTAINING PROTEIN 2"/>
    <property type="match status" value="1"/>
</dbReference>
<dbReference type="InterPro" id="IPR036188">
    <property type="entry name" value="FAD/NAD-bd_sf"/>
</dbReference>
<dbReference type="RefSeq" id="WP_184015449.1">
    <property type="nucleotide sequence ID" value="NZ_JACIJC010000001.1"/>
</dbReference>
<feature type="domain" description="Amine oxidase" evidence="4">
    <location>
        <begin position="17"/>
        <end position="429"/>
    </location>
</feature>
<dbReference type="Gene3D" id="3.50.50.60">
    <property type="entry name" value="FAD/NAD(P)-binding domain"/>
    <property type="match status" value="2"/>
</dbReference>
<dbReference type="Proteomes" id="UP000549617">
    <property type="component" value="Unassembled WGS sequence"/>
</dbReference>
<dbReference type="InterPro" id="IPR018203">
    <property type="entry name" value="GDP_dissociation_inhibitor"/>
</dbReference>
<keyword evidence="6" id="KW-1185">Reference proteome</keyword>
<dbReference type="GO" id="GO:0005092">
    <property type="term" value="F:GDP-dissociation inhibitor activity"/>
    <property type="evidence" value="ECO:0007669"/>
    <property type="project" value="InterPro"/>
</dbReference>
<evidence type="ECO:0000259" key="4">
    <source>
        <dbReference type="Pfam" id="PF01593"/>
    </source>
</evidence>
<accession>A0A7W9AFP5</accession>
<dbReference type="AlphaFoldDB" id="A0A7W9AFP5"/>
<comment type="subunit">
    <text evidence="2">Interacts with COX5B; this interaction may contribute to localize PYROXD2 to the inner face of the inner mitochondrial membrane.</text>
</comment>
<comment type="function">
    <text evidence="1">Probable oxidoreductase that may play a role as regulator of mitochondrial function.</text>
</comment>
<reference evidence="5 6" key="1">
    <citation type="submission" date="2020-08" db="EMBL/GenBank/DDBJ databases">
        <title>Genomic Encyclopedia of Type Strains, Phase IV (KMG-IV): sequencing the most valuable type-strain genomes for metagenomic binning, comparative biology and taxonomic classification.</title>
        <authorList>
            <person name="Goeker M."/>
        </authorList>
    </citation>
    <scope>NUCLEOTIDE SEQUENCE [LARGE SCALE GENOMIC DNA]</scope>
    <source>
        <strain evidence="5 6">DSM 25079</strain>
    </source>
</reference>
<evidence type="ECO:0000313" key="6">
    <source>
        <dbReference type="Proteomes" id="UP000549617"/>
    </source>
</evidence>
<name>A0A7W9AFP5_9SPHN</name>